<dbReference type="Pfam" id="PF14870">
    <property type="entry name" value="PSII_BNR"/>
    <property type="match status" value="2"/>
</dbReference>
<protein>
    <recommendedName>
        <fullName evidence="4">Photosynthesis system II assembly factor Ycf48/Hcf136-like domain-containing protein</fullName>
    </recommendedName>
</protein>
<dbReference type="EMBL" id="WTVS01000004">
    <property type="protein sequence ID" value="NMF96383.1"/>
    <property type="molecule type" value="Genomic_DNA"/>
</dbReference>
<evidence type="ECO:0000256" key="1">
    <source>
        <dbReference type="ARBA" id="ARBA00022531"/>
    </source>
</evidence>
<name>A0ABX1NAY0_9RHOO</name>
<evidence type="ECO:0000313" key="5">
    <source>
        <dbReference type="EMBL" id="NMF96383.1"/>
    </source>
</evidence>
<proteinExistence type="predicted"/>
<dbReference type="RefSeq" id="WP_169137741.1">
    <property type="nucleotide sequence ID" value="NZ_WTVS01000004.1"/>
</dbReference>
<sequence>MGNRRTFILQVLGAAAAAATPGWAKAFVHPLDEPAMRNRLAARSTLLAVTGAGQRMVAVGYRGLVVYSDDEGRTWTQASVPVSTDLVAVTFATDKLGWAVGHGGVVLHTTDGGAKWVKQFDGRQAAQVAVETFERRLAEGPAIERLLAEERSFVDGGGTQPFLGLYFENERVGYVVGTFNRIFRTEDGGSTWVPWMDRTDNPDGLHFNAIAGRGGNVYLAGEQGMVWRLDAASGRFVRAPTGYSGTLFGLLPISSTTVLAYGMRGSVYRSTDAGAAWQRTAMSSLAGVTNGALLPDGAVVLVTQAGGMEISRDHGRSFTPLKPKTPMSYYGVFPGPAGQLILAGAEGMRSETVR</sequence>
<keyword evidence="6" id="KW-1185">Reference proteome</keyword>
<comment type="caution">
    <text evidence="5">The sequence shown here is derived from an EMBL/GenBank/DDBJ whole genome shotgun (WGS) entry which is preliminary data.</text>
</comment>
<dbReference type="Proteomes" id="UP000634522">
    <property type="component" value="Unassembled WGS sequence"/>
</dbReference>
<feature type="signal peptide" evidence="3">
    <location>
        <begin position="1"/>
        <end position="26"/>
    </location>
</feature>
<dbReference type="Gene3D" id="2.130.10.10">
    <property type="entry name" value="YVTN repeat-like/Quinoprotein amine dehydrogenase"/>
    <property type="match status" value="2"/>
</dbReference>
<keyword evidence="2" id="KW-0604">Photosystem II</keyword>
<feature type="domain" description="Photosynthesis system II assembly factor Ycf48/Hcf136-like" evidence="4">
    <location>
        <begin position="59"/>
        <end position="118"/>
    </location>
</feature>
<feature type="domain" description="Photosynthesis system II assembly factor Ycf48/Hcf136-like" evidence="4">
    <location>
        <begin position="162"/>
        <end position="307"/>
    </location>
</feature>
<dbReference type="PANTHER" id="PTHR47199">
    <property type="entry name" value="PHOTOSYSTEM II STABILITY/ASSEMBLY FACTOR HCF136, CHLOROPLASTIC"/>
    <property type="match status" value="1"/>
</dbReference>
<dbReference type="InterPro" id="IPR006311">
    <property type="entry name" value="TAT_signal"/>
</dbReference>
<dbReference type="InterPro" id="IPR028203">
    <property type="entry name" value="PSII_CF48-like_dom"/>
</dbReference>
<gene>
    <name evidence="5" type="ORF">GPA27_03100</name>
</gene>
<evidence type="ECO:0000256" key="3">
    <source>
        <dbReference type="SAM" id="SignalP"/>
    </source>
</evidence>
<evidence type="ECO:0000256" key="2">
    <source>
        <dbReference type="ARBA" id="ARBA00023276"/>
    </source>
</evidence>
<keyword evidence="3" id="KW-0732">Signal</keyword>
<evidence type="ECO:0000259" key="4">
    <source>
        <dbReference type="Pfam" id="PF14870"/>
    </source>
</evidence>
<accession>A0ABX1NAY0</accession>
<dbReference type="PANTHER" id="PTHR47199:SF2">
    <property type="entry name" value="PHOTOSYSTEM II STABILITY_ASSEMBLY FACTOR HCF136, CHLOROPLASTIC"/>
    <property type="match status" value="1"/>
</dbReference>
<evidence type="ECO:0000313" key="6">
    <source>
        <dbReference type="Proteomes" id="UP000634522"/>
    </source>
</evidence>
<dbReference type="InterPro" id="IPR015943">
    <property type="entry name" value="WD40/YVTN_repeat-like_dom_sf"/>
</dbReference>
<dbReference type="PROSITE" id="PS51318">
    <property type="entry name" value="TAT"/>
    <property type="match status" value="1"/>
</dbReference>
<organism evidence="5 6">
    <name type="scientific">Aromatoleum toluolicum</name>
    <dbReference type="NCBI Taxonomy" id="90060"/>
    <lineage>
        <taxon>Bacteria</taxon>
        <taxon>Pseudomonadati</taxon>
        <taxon>Pseudomonadota</taxon>
        <taxon>Betaproteobacteria</taxon>
        <taxon>Rhodocyclales</taxon>
        <taxon>Rhodocyclaceae</taxon>
        <taxon>Aromatoleum</taxon>
    </lineage>
</organism>
<feature type="chain" id="PRO_5045461090" description="Photosynthesis system II assembly factor Ycf48/Hcf136-like domain-containing protein" evidence="3">
    <location>
        <begin position="27"/>
        <end position="354"/>
    </location>
</feature>
<reference evidence="5 6" key="1">
    <citation type="submission" date="2019-12" db="EMBL/GenBank/DDBJ databases">
        <title>Comparative genomics gives insights into the taxonomy of the Azoarcus-Aromatoleum group and reveals separate origins of nif in the plant-associated Azoarcus and non-plant-associated Aromatoleum sub-groups.</title>
        <authorList>
            <person name="Lafos M."/>
            <person name="Maluk M."/>
            <person name="Batista M."/>
            <person name="Junghare M."/>
            <person name="Carmona M."/>
            <person name="Faoro H."/>
            <person name="Cruz L.M."/>
            <person name="Battistoni F."/>
            <person name="De Souza E."/>
            <person name="Pedrosa F."/>
            <person name="Chen W.-M."/>
            <person name="Poole P.S."/>
            <person name="Dixon R.A."/>
            <person name="James E.K."/>
        </authorList>
    </citation>
    <scope>NUCLEOTIDE SEQUENCE [LARGE SCALE GENOMIC DNA]</scope>
    <source>
        <strain evidence="5 6">T</strain>
    </source>
</reference>
<keyword evidence="1" id="KW-0602">Photosynthesis</keyword>
<dbReference type="SUPFAM" id="SSF110296">
    <property type="entry name" value="Oligoxyloglucan reducing end-specific cellobiohydrolase"/>
    <property type="match status" value="1"/>
</dbReference>